<accession>A0ABU4WB41</accession>
<feature type="domain" description="ABC transporter" evidence="8">
    <location>
        <begin position="334"/>
        <end position="567"/>
    </location>
</feature>
<proteinExistence type="predicted"/>
<reference evidence="11" key="1">
    <citation type="submission" date="2023-07" db="EMBL/GenBank/DDBJ databases">
        <authorList>
            <person name="Colorado M.A."/>
            <person name="Villamil L.M."/>
            <person name="Melo J.F."/>
            <person name="Rodriguez J.A."/>
            <person name="Ruiz R.Y."/>
        </authorList>
    </citation>
    <scope>NUCLEOTIDE SEQUENCE [LARGE SCALE GENOMIC DNA]</scope>
    <source>
        <strain evidence="11">C33</strain>
    </source>
</reference>
<evidence type="ECO:0000256" key="3">
    <source>
        <dbReference type="ARBA" id="ARBA00022741"/>
    </source>
</evidence>
<dbReference type="Pfam" id="PF00005">
    <property type="entry name" value="ABC_tran"/>
    <property type="match status" value="1"/>
</dbReference>
<evidence type="ECO:0000256" key="2">
    <source>
        <dbReference type="ARBA" id="ARBA00022692"/>
    </source>
</evidence>
<organism evidence="10 11">
    <name type="scientific">Candidatus Cetobacterium colombiensis</name>
    <dbReference type="NCBI Taxonomy" id="3073100"/>
    <lineage>
        <taxon>Bacteria</taxon>
        <taxon>Fusobacteriati</taxon>
        <taxon>Fusobacteriota</taxon>
        <taxon>Fusobacteriia</taxon>
        <taxon>Fusobacteriales</taxon>
        <taxon>Fusobacteriaceae</taxon>
        <taxon>Cetobacterium</taxon>
    </lineage>
</organism>
<dbReference type="PROSITE" id="PS50893">
    <property type="entry name" value="ABC_TRANSPORTER_2"/>
    <property type="match status" value="1"/>
</dbReference>
<dbReference type="InterPro" id="IPR017871">
    <property type="entry name" value="ABC_transporter-like_CS"/>
</dbReference>
<keyword evidence="4 10" id="KW-0067">ATP-binding</keyword>
<evidence type="ECO:0000256" key="6">
    <source>
        <dbReference type="ARBA" id="ARBA00023136"/>
    </source>
</evidence>
<name>A0ABU4WB41_9FUSO</name>
<gene>
    <name evidence="10" type="ORF">RFV38_09730</name>
</gene>
<dbReference type="PROSITE" id="PS00211">
    <property type="entry name" value="ABC_TRANSPORTER_1"/>
    <property type="match status" value="1"/>
</dbReference>
<feature type="transmembrane region" description="Helical" evidence="7">
    <location>
        <begin position="136"/>
        <end position="154"/>
    </location>
</feature>
<dbReference type="SUPFAM" id="SSF52540">
    <property type="entry name" value="P-loop containing nucleoside triphosphate hydrolases"/>
    <property type="match status" value="1"/>
</dbReference>
<keyword evidence="11" id="KW-1185">Reference proteome</keyword>
<evidence type="ECO:0000256" key="1">
    <source>
        <dbReference type="ARBA" id="ARBA00004651"/>
    </source>
</evidence>
<feature type="transmembrane region" description="Helical" evidence="7">
    <location>
        <begin position="160"/>
        <end position="177"/>
    </location>
</feature>
<dbReference type="PANTHER" id="PTHR43394:SF1">
    <property type="entry name" value="ATP-BINDING CASSETTE SUB-FAMILY B MEMBER 10, MITOCHONDRIAL"/>
    <property type="match status" value="1"/>
</dbReference>
<dbReference type="Pfam" id="PF00664">
    <property type="entry name" value="ABC_membrane"/>
    <property type="match status" value="1"/>
</dbReference>
<evidence type="ECO:0000259" key="8">
    <source>
        <dbReference type="PROSITE" id="PS50893"/>
    </source>
</evidence>
<dbReference type="SUPFAM" id="SSF90123">
    <property type="entry name" value="ABC transporter transmembrane region"/>
    <property type="match status" value="1"/>
</dbReference>
<keyword evidence="3" id="KW-0547">Nucleotide-binding</keyword>
<dbReference type="InterPro" id="IPR039421">
    <property type="entry name" value="Type_1_exporter"/>
</dbReference>
<keyword evidence="6 7" id="KW-0472">Membrane</keyword>
<sequence length="569" mass="65084">MKKTSFDTLIHYLKKEKKLLFLFLSIRLIMTAIDVYSPLLIKNLIDETLPSKNINLLLKFSIALILLYILRLIFAVNSQANGKLMGSKIKQNMRNDLLEKILNQPSDFFKKNQNGDLISRIINDLDSVSLLCHRGLEDFIFSIITILASIFIMIDFDIKLSLITLAPLPLTLIFVYRENKKMKLGHKLVRKNSGLLSANLHDLLKTIFFLKDNYLENYAKNKFFEKNKILLESEKQNMIPSSLIVSGITFYSNITQLIIILAGGYLFIKDGITMGIIMSFLLLVDRFRLRIMRMVGLVDIYQKGISGVNRFSEIINLNNREDGDIILNDKITSIEFKNISFAYDNKYILKNFNLKINKGEKIALVGESGIGKSTTASLLKRALIPTNGEILINNISLNKLTFESYLKKIGIVDQSDYIINSSLIDNIILVKENCNEDELNFAIEKSYVYEVFNKFTLEENSIIGEGGIHLSSGQKQKIAMARLFLKKPDLILLDEATNALDIINEKSILKNIKTEFKDRIIIAITHRLSILEDFDKIYVIGDNNIVEEGTFEELLNLNGKFYKLYHGIR</sequence>
<evidence type="ECO:0000313" key="11">
    <source>
        <dbReference type="Proteomes" id="UP001279681"/>
    </source>
</evidence>
<evidence type="ECO:0000259" key="9">
    <source>
        <dbReference type="PROSITE" id="PS50929"/>
    </source>
</evidence>
<protein>
    <submittedName>
        <fullName evidence="10">ABC transporter ATP-binding protein</fullName>
    </submittedName>
</protein>
<feature type="transmembrane region" description="Helical" evidence="7">
    <location>
        <begin position="20"/>
        <end position="41"/>
    </location>
</feature>
<dbReference type="CDD" id="cd18549">
    <property type="entry name" value="ABC_6TM_YwjA_like"/>
    <property type="match status" value="1"/>
</dbReference>
<dbReference type="InterPro" id="IPR011527">
    <property type="entry name" value="ABC1_TM_dom"/>
</dbReference>
<dbReference type="InterPro" id="IPR003439">
    <property type="entry name" value="ABC_transporter-like_ATP-bd"/>
</dbReference>
<keyword evidence="2 7" id="KW-0812">Transmembrane</keyword>
<evidence type="ECO:0000256" key="7">
    <source>
        <dbReference type="SAM" id="Phobius"/>
    </source>
</evidence>
<feature type="domain" description="ABC transmembrane type-1" evidence="9">
    <location>
        <begin position="28"/>
        <end position="303"/>
    </location>
</feature>
<comment type="subcellular location">
    <subcellularLocation>
        <location evidence="1">Cell membrane</location>
        <topology evidence="1">Multi-pass membrane protein</topology>
    </subcellularLocation>
</comment>
<evidence type="ECO:0000256" key="4">
    <source>
        <dbReference type="ARBA" id="ARBA00022840"/>
    </source>
</evidence>
<dbReference type="Gene3D" id="3.40.50.300">
    <property type="entry name" value="P-loop containing nucleotide triphosphate hydrolases"/>
    <property type="match status" value="1"/>
</dbReference>
<dbReference type="Gene3D" id="1.20.1560.10">
    <property type="entry name" value="ABC transporter type 1, transmembrane domain"/>
    <property type="match status" value="1"/>
</dbReference>
<feature type="transmembrane region" description="Helical" evidence="7">
    <location>
        <begin position="238"/>
        <end position="259"/>
    </location>
</feature>
<dbReference type="SMART" id="SM00382">
    <property type="entry name" value="AAA"/>
    <property type="match status" value="1"/>
</dbReference>
<comment type="caution">
    <text evidence="10">The sequence shown here is derived from an EMBL/GenBank/DDBJ whole genome shotgun (WGS) entry which is preliminary data.</text>
</comment>
<dbReference type="Proteomes" id="UP001279681">
    <property type="component" value="Unassembled WGS sequence"/>
</dbReference>
<feature type="transmembrane region" description="Helical" evidence="7">
    <location>
        <begin position="56"/>
        <end position="76"/>
    </location>
</feature>
<dbReference type="PROSITE" id="PS50929">
    <property type="entry name" value="ABC_TM1F"/>
    <property type="match status" value="1"/>
</dbReference>
<dbReference type="RefSeq" id="WP_320314146.1">
    <property type="nucleotide sequence ID" value="NZ_JAVIKH010000013.1"/>
</dbReference>
<dbReference type="PANTHER" id="PTHR43394">
    <property type="entry name" value="ATP-DEPENDENT PERMEASE MDL1, MITOCHONDRIAL"/>
    <property type="match status" value="1"/>
</dbReference>
<feature type="transmembrane region" description="Helical" evidence="7">
    <location>
        <begin position="265"/>
        <end position="284"/>
    </location>
</feature>
<dbReference type="InterPro" id="IPR036640">
    <property type="entry name" value="ABC1_TM_sf"/>
</dbReference>
<evidence type="ECO:0000256" key="5">
    <source>
        <dbReference type="ARBA" id="ARBA00022989"/>
    </source>
</evidence>
<dbReference type="EMBL" id="JAVIKH010000013">
    <property type="protein sequence ID" value="MDX8336768.1"/>
    <property type="molecule type" value="Genomic_DNA"/>
</dbReference>
<dbReference type="GO" id="GO:0005524">
    <property type="term" value="F:ATP binding"/>
    <property type="evidence" value="ECO:0007669"/>
    <property type="project" value="UniProtKB-KW"/>
</dbReference>
<keyword evidence="5 7" id="KW-1133">Transmembrane helix</keyword>
<evidence type="ECO:0000313" key="10">
    <source>
        <dbReference type="EMBL" id="MDX8336768.1"/>
    </source>
</evidence>
<dbReference type="InterPro" id="IPR003593">
    <property type="entry name" value="AAA+_ATPase"/>
</dbReference>
<dbReference type="InterPro" id="IPR027417">
    <property type="entry name" value="P-loop_NTPase"/>
</dbReference>